<accession>A0A397B4I4</accession>
<dbReference type="PANTHER" id="PTHR37558">
    <property type="entry name" value="HTH CENPB-TYPE DOMAIN-CONTAINING PROTEIN"/>
    <property type="match status" value="1"/>
</dbReference>
<dbReference type="EMBL" id="QUTA01006017">
    <property type="protein sequence ID" value="RHY13069.1"/>
    <property type="molecule type" value="Genomic_DNA"/>
</dbReference>
<dbReference type="PANTHER" id="PTHR37558:SF1">
    <property type="entry name" value="HTH CENPB-TYPE DOMAIN-CONTAINING PROTEIN"/>
    <property type="match status" value="1"/>
</dbReference>
<dbReference type="AlphaFoldDB" id="A0A397B4I4"/>
<evidence type="ECO:0008006" key="3">
    <source>
        <dbReference type="Google" id="ProtNLM"/>
    </source>
</evidence>
<organism evidence="1 2">
    <name type="scientific">Aphanomyces astaci</name>
    <name type="common">Crayfish plague agent</name>
    <dbReference type="NCBI Taxonomy" id="112090"/>
    <lineage>
        <taxon>Eukaryota</taxon>
        <taxon>Sar</taxon>
        <taxon>Stramenopiles</taxon>
        <taxon>Oomycota</taxon>
        <taxon>Saprolegniomycetes</taxon>
        <taxon>Saprolegniales</taxon>
        <taxon>Verrucalvaceae</taxon>
        <taxon>Aphanomyces</taxon>
    </lineage>
</organism>
<comment type="caution">
    <text evidence="1">The sequence shown here is derived from an EMBL/GenBank/DDBJ whole genome shotgun (WGS) entry which is preliminary data.</text>
</comment>
<dbReference type="Proteomes" id="UP000266239">
    <property type="component" value="Unassembled WGS sequence"/>
</dbReference>
<protein>
    <recommendedName>
        <fullName evidence="3">Myb-like domain-containing protein</fullName>
    </recommendedName>
</protein>
<reference evidence="1 2" key="1">
    <citation type="submission" date="2018-08" db="EMBL/GenBank/DDBJ databases">
        <title>Aphanomyces genome sequencing and annotation.</title>
        <authorList>
            <person name="Minardi D."/>
            <person name="Oidtmann B."/>
            <person name="Van Der Giezen M."/>
            <person name="Studholme D.J."/>
        </authorList>
    </citation>
    <scope>NUCLEOTIDE SEQUENCE [LARGE SCALE GENOMIC DNA]</scope>
    <source>
        <strain evidence="1 2">Yx</strain>
    </source>
</reference>
<dbReference type="VEuPathDB" id="FungiDB:H257_13222"/>
<evidence type="ECO:0000313" key="2">
    <source>
        <dbReference type="Proteomes" id="UP000266239"/>
    </source>
</evidence>
<evidence type="ECO:0000313" key="1">
    <source>
        <dbReference type="EMBL" id="RHY13069.1"/>
    </source>
</evidence>
<gene>
    <name evidence="1" type="ORF">DYB25_009777</name>
</gene>
<sequence>MPFVWAPIPFPDTNRIDMALTDKRRNWTPEEDVVLLTQVAADLPFAADKGQVTKSWQSLADKLVACDHFDRVVDGRKVQNMFTALVDEHRKFDMASAKLSGVDQEELEKHTLLDELLPLLDEVKSTAASKRVKMEDEKDKIEQGVMLVREMTMQTMKRRCDVDNDEVKTKPAVENRRNSLAAAIEADSERELASREKQLEFDRFKYESDLKQRELDRDDRKAEREHQLALARIESEKVSNLLKSVIDGRK</sequence>
<name>A0A397B4I4_APHAT</name>
<proteinExistence type="predicted"/>